<dbReference type="InterPro" id="IPR001910">
    <property type="entry name" value="Inosine/uridine_hydrolase_dom"/>
</dbReference>
<dbReference type="GO" id="GO:0045437">
    <property type="term" value="F:uridine nucleosidase activity"/>
    <property type="evidence" value="ECO:0007669"/>
    <property type="project" value="UniProtKB-ARBA"/>
</dbReference>
<name>A0A2V3XWX0_9FIRM</name>
<comment type="caution">
    <text evidence="4">The sequence shown here is derived from an EMBL/GenBank/DDBJ whole genome shotgun (WGS) entry which is preliminary data.</text>
</comment>
<dbReference type="AlphaFoldDB" id="A0A2V3XWX0"/>
<evidence type="ECO:0000313" key="4">
    <source>
        <dbReference type="EMBL" id="PXX48611.1"/>
    </source>
</evidence>
<proteinExistence type="predicted"/>
<dbReference type="PANTHER" id="PTHR12304">
    <property type="entry name" value="INOSINE-URIDINE PREFERRING NUCLEOSIDE HYDROLASE"/>
    <property type="match status" value="1"/>
</dbReference>
<dbReference type="InterPro" id="IPR036452">
    <property type="entry name" value="Ribo_hydro-like"/>
</dbReference>
<sequence>MEERIPVIIDCDPGHDDAIAILWAVSSPKLEVRAVTTVAGNQSIEKVTDNAVRILTLAGARNIPVGQGFERPLLGKNHDGAVIHGETGLDGPPRPEAGFEKSPLNSIALMERIIEESSEKITIIALGPLSNVARFLLVRPDLKKRIGQISMMGGGTYGNWTPAAEFNIWDDPEAANIVFQSGIPIIMAGLDVTQKAYVTDEENDILKQQGGRVSAYVGQLIEYYRQYHYKVEGFPGCTLHDPCAVAALIHPEIFESVNCNVDVELHGTLTRGMTVIDKIGYLSKIFGEDEKKNVKFLTAVDRNAFVANLSRAISRLD</sequence>
<feature type="domain" description="Inosine/uridine-preferring nucleoside hydrolase" evidence="3">
    <location>
        <begin position="7"/>
        <end position="306"/>
    </location>
</feature>
<dbReference type="EMBL" id="QJKD01000016">
    <property type="protein sequence ID" value="PXX48611.1"/>
    <property type="molecule type" value="Genomic_DNA"/>
</dbReference>
<evidence type="ECO:0000259" key="3">
    <source>
        <dbReference type="Pfam" id="PF01156"/>
    </source>
</evidence>
<dbReference type="GO" id="GO:0008477">
    <property type="term" value="F:purine nucleosidase activity"/>
    <property type="evidence" value="ECO:0007669"/>
    <property type="project" value="TreeGrafter"/>
</dbReference>
<evidence type="ECO:0000313" key="5">
    <source>
        <dbReference type="Proteomes" id="UP000248057"/>
    </source>
</evidence>
<evidence type="ECO:0000256" key="2">
    <source>
        <dbReference type="ARBA" id="ARBA00023295"/>
    </source>
</evidence>
<protein>
    <submittedName>
        <fullName evidence="4">Pyrimidine-specific ribonucleoside hydrolase</fullName>
    </submittedName>
</protein>
<dbReference type="RefSeq" id="WP_110325180.1">
    <property type="nucleotide sequence ID" value="NZ_QJKD01000016.1"/>
</dbReference>
<dbReference type="SUPFAM" id="SSF53590">
    <property type="entry name" value="Nucleoside hydrolase"/>
    <property type="match status" value="1"/>
</dbReference>
<keyword evidence="2" id="KW-0326">Glycosidase</keyword>
<dbReference type="GO" id="GO:0005829">
    <property type="term" value="C:cytosol"/>
    <property type="evidence" value="ECO:0007669"/>
    <property type="project" value="TreeGrafter"/>
</dbReference>
<dbReference type="PANTHER" id="PTHR12304:SF4">
    <property type="entry name" value="URIDINE NUCLEOSIDASE"/>
    <property type="match status" value="1"/>
</dbReference>
<reference evidence="4 5" key="1">
    <citation type="submission" date="2018-05" db="EMBL/GenBank/DDBJ databases">
        <title>Genomic Encyclopedia of Type Strains, Phase IV (KMG-IV): sequencing the most valuable type-strain genomes for metagenomic binning, comparative biology and taxonomic classification.</title>
        <authorList>
            <person name="Goeker M."/>
        </authorList>
    </citation>
    <scope>NUCLEOTIDE SEQUENCE [LARGE SCALE GENOMIC DNA]</scope>
    <source>
        <strain evidence="4 5">DSM 24995</strain>
    </source>
</reference>
<dbReference type="Gene3D" id="3.90.245.10">
    <property type="entry name" value="Ribonucleoside hydrolase-like"/>
    <property type="match status" value="1"/>
</dbReference>
<dbReference type="GO" id="GO:0006152">
    <property type="term" value="P:purine nucleoside catabolic process"/>
    <property type="evidence" value="ECO:0007669"/>
    <property type="project" value="TreeGrafter"/>
</dbReference>
<dbReference type="GeneID" id="86064050"/>
<dbReference type="InterPro" id="IPR015910">
    <property type="entry name" value="I/U_nuclsd_hydro_CS"/>
</dbReference>
<gene>
    <name evidence="4" type="ORF">DFR60_11686</name>
</gene>
<dbReference type="Pfam" id="PF01156">
    <property type="entry name" value="IU_nuc_hydro"/>
    <property type="match status" value="1"/>
</dbReference>
<keyword evidence="5" id="KW-1185">Reference proteome</keyword>
<dbReference type="InterPro" id="IPR023186">
    <property type="entry name" value="IUNH"/>
</dbReference>
<dbReference type="Proteomes" id="UP000248057">
    <property type="component" value="Unassembled WGS sequence"/>
</dbReference>
<dbReference type="CDD" id="cd02651">
    <property type="entry name" value="nuc_hydro_IU_UC_XIUA"/>
    <property type="match status" value="1"/>
</dbReference>
<dbReference type="PROSITE" id="PS01247">
    <property type="entry name" value="IUNH"/>
    <property type="match status" value="1"/>
</dbReference>
<organism evidence="4 5">
    <name type="scientific">Hungatella effluvii</name>
    <dbReference type="NCBI Taxonomy" id="1096246"/>
    <lineage>
        <taxon>Bacteria</taxon>
        <taxon>Bacillati</taxon>
        <taxon>Bacillota</taxon>
        <taxon>Clostridia</taxon>
        <taxon>Lachnospirales</taxon>
        <taxon>Lachnospiraceae</taxon>
        <taxon>Hungatella</taxon>
    </lineage>
</organism>
<keyword evidence="1 4" id="KW-0378">Hydrolase</keyword>
<evidence type="ECO:0000256" key="1">
    <source>
        <dbReference type="ARBA" id="ARBA00022801"/>
    </source>
</evidence>
<accession>A0A2V3XWX0</accession>